<dbReference type="SUPFAM" id="SSF52980">
    <property type="entry name" value="Restriction endonuclease-like"/>
    <property type="match status" value="1"/>
</dbReference>
<dbReference type="InterPro" id="IPR004603">
    <property type="entry name" value="DNA_mismatch_endonuc_vsr"/>
</dbReference>
<dbReference type="RefSeq" id="WP_089413202.1">
    <property type="nucleotide sequence ID" value="NZ_FZQA01000008.1"/>
</dbReference>
<keyword evidence="5 6" id="KW-0234">DNA repair</keyword>
<dbReference type="EC" id="3.1.-.-" evidence="6"/>
<dbReference type="AlphaFoldDB" id="A0A239PZL5"/>
<keyword evidence="8" id="KW-1185">Reference proteome</keyword>
<dbReference type="OrthoDB" id="9801520at2"/>
<keyword evidence="4 6" id="KW-0378">Hydrolase</keyword>
<keyword evidence="1 6" id="KW-0540">Nuclease</keyword>
<evidence type="ECO:0000256" key="6">
    <source>
        <dbReference type="PIRNR" id="PIRNR018267"/>
    </source>
</evidence>
<evidence type="ECO:0000256" key="4">
    <source>
        <dbReference type="ARBA" id="ARBA00022801"/>
    </source>
</evidence>
<name>A0A239PZL5_9PROT</name>
<evidence type="ECO:0000313" key="7">
    <source>
        <dbReference type="EMBL" id="SNT75528.1"/>
    </source>
</evidence>
<reference evidence="7 8" key="1">
    <citation type="submission" date="2017-07" db="EMBL/GenBank/DDBJ databases">
        <authorList>
            <person name="Sun Z.S."/>
            <person name="Albrecht U."/>
            <person name="Echele G."/>
            <person name="Lee C.C."/>
        </authorList>
    </citation>
    <scope>NUCLEOTIDE SEQUENCE [LARGE SCALE GENOMIC DNA]</scope>
    <source>
        <strain evidence="7 8">CGMCC 1.12710</strain>
    </source>
</reference>
<dbReference type="Gene3D" id="3.40.960.10">
    <property type="entry name" value="VSR Endonuclease"/>
    <property type="match status" value="1"/>
</dbReference>
<gene>
    <name evidence="7" type="ORF">SAMN06297382_2785</name>
</gene>
<evidence type="ECO:0000256" key="2">
    <source>
        <dbReference type="ARBA" id="ARBA00022759"/>
    </source>
</evidence>
<evidence type="ECO:0000256" key="3">
    <source>
        <dbReference type="ARBA" id="ARBA00022763"/>
    </source>
</evidence>
<dbReference type="PIRSF" id="PIRSF018267">
    <property type="entry name" value="VSR_endonuc"/>
    <property type="match status" value="1"/>
</dbReference>
<accession>A0A239PZL5</accession>
<dbReference type="Proteomes" id="UP000198346">
    <property type="component" value="Unassembled WGS sequence"/>
</dbReference>
<proteinExistence type="inferred from homology"/>
<dbReference type="InterPro" id="IPR011335">
    <property type="entry name" value="Restrct_endonuc-II-like"/>
</dbReference>
<evidence type="ECO:0000313" key="8">
    <source>
        <dbReference type="Proteomes" id="UP000198346"/>
    </source>
</evidence>
<comment type="function">
    <text evidence="6">May nick specific sequences that contain T:G mispairs resulting from m5C-deamination.</text>
</comment>
<evidence type="ECO:0000256" key="1">
    <source>
        <dbReference type="ARBA" id="ARBA00022722"/>
    </source>
</evidence>
<comment type="similarity">
    <text evidence="6">Belongs to the vsr family.</text>
</comment>
<dbReference type="Pfam" id="PF03852">
    <property type="entry name" value="Vsr"/>
    <property type="match status" value="1"/>
</dbReference>
<dbReference type="GO" id="GO:0004519">
    <property type="term" value="F:endonuclease activity"/>
    <property type="evidence" value="ECO:0007669"/>
    <property type="project" value="UniProtKB-KW"/>
</dbReference>
<sequence length="154" mass="17520">MTGDRRTDVFTPEKRSAVMRAVKGANTRPEMALRRALHRLGLRYRLHAKDLPGRPDLVFPGRRAVLFVHGCFWHGHDCARGSRAPKSNRAYWTAKIARNRARDAAAAEKLAVAGWRVFVVWECEMKDVEATARRLARAIRTPPPAEPSRARRRS</sequence>
<keyword evidence="3 6" id="KW-0227">DNA damage</keyword>
<keyword evidence="2 6" id="KW-0255">Endonuclease</keyword>
<dbReference type="GO" id="GO:0006298">
    <property type="term" value="P:mismatch repair"/>
    <property type="evidence" value="ECO:0007669"/>
    <property type="project" value="UniProtKB-UniRule"/>
</dbReference>
<dbReference type="EMBL" id="FZQA01000008">
    <property type="protein sequence ID" value="SNT75528.1"/>
    <property type="molecule type" value="Genomic_DNA"/>
</dbReference>
<evidence type="ECO:0000256" key="5">
    <source>
        <dbReference type="ARBA" id="ARBA00023204"/>
    </source>
</evidence>
<organism evidence="7 8">
    <name type="scientific">Amphiplicatus metriothermophilus</name>
    <dbReference type="NCBI Taxonomy" id="1519374"/>
    <lineage>
        <taxon>Bacteria</taxon>
        <taxon>Pseudomonadati</taxon>
        <taxon>Pseudomonadota</taxon>
        <taxon>Alphaproteobacteria</taxon>
        <taxon>Parvularculales</taxon>
        <taxon>Parvularculaceae</taxon>
        <taxon>Amphiplicatus</taxon>
    </lineage>
</organism>
<dbReference type="NCBIfam" id="TIGR00632">
    <property type="entry name" value="vsr"/>
    <property type="match status" value="1"/>
</dbReference>
<dbReference type="CDD" id="cd00221">
    <property type="entry name" value="Vsr"/>
    <property type="match status" value="1"/>
</dbReference>
<dbReference type="GO" id="GO:0016787">
    <property type="term" value="F:hydrolase activity"/>
    <property type="evidence" value="ECO:0007669"/>
    <property type="project" value="UniProtKB-KW"/>
</dbReference>
<protein>
    <recommendedName>
        <fullName evidence="6">Very short patch repair endonuclease</fullName>
        <ecNumber evidence="6">3.1.-.-</ecNumber>
    </recommendedName>
</protein>